<accession>A0A160F428</accession>
<evidence type="ECO:0008006" key="6">
    <source>
        <dbReference type="Google" id="ProtNLM"/>
    </source>
</evidence>
<feature type="domain" description="SCP" evidence="2">
    <location>
        <begin position="293"/>
        <end position="409"/>
    </location>
</feature>
<dbReference type="EMBL" id="CP015438">
    <property type="protein sequence ID" value="ANB60393.1"/>
    <property type="molecule type" value="Genomic_DNA"/>
</dbReference>
<dbReference type="AlphaFoldDB" id="A0A160F428"/>
<keyword evidence="5" id="KW-1185">Reference proteome</keyword>
<dbReference type="SUPFAM" id="SSF55797">
    <property type="entry name" value="PR-1-like"/>
    <property type="match status" value="1"/>
</dbReference>
<dbReference type="Gene3D" id="3.40.33.10">
    <property type="entry name" value="CAP"/>
    <property type="match status" value="1"/>
</dbReference>
<evidence type="ECO:0000259" key="3">
    <source>
        <dbReference type="Pfam" id="PF14504"/>
    </source>
</evidence>
<name>A0A160F428_9BACL</name>
<dbReference type="Proteomes" id="UP000076865">
    <property type="component" value="Chromosome"/>
</dbReference>
<organism evidence="4 5">
    <name type="scientific">Anoxybacteroides amylolyticum</name>
    <dbReference type="NCBI Taxonomy" id="294699"/>
    <lineage>
        <taxon>Bacteria</taxon>
        <taxon>Bacillati</taxon>
        <taxon>Bacillota</taxon>
        <taxon>Bacilli</taxon>
        <taxon>Bacillales</taxon>
        <taxon>Anoxybacillaceae</taxon>
        <taxon>Anoxybacteroides</taxon>
    </lineage>
</organism>
<proteinExistence type="predicted"/>
<evidence type="ECO:0000313" key="4">
    <source>
        <dbReference type="EMBL" id="ANB60393.1"/>
    </source>
</evidence>
<reference evidence="4 5" key="1">
    <citation type="journal article" date="2006" name="Syst. Appl. Microbiol.">
        <title>Anoxybacillus amylolyticus sp. nov., a thermophilic amylase producing bacterium isolated from Mount Rittmann (Antarctica).</title>
        <authorList>
            <person name="Poli A."/>
            <person name="Esposito E."/>
            <person name="Lama L."/>
            <person name="Orlando P."/>
            <person name="Nicolaus G."/>
            <person name="de Appolonia F."/>
            <person name="Gambacorta A."/>
            <person name="Nicolaus B."/>
        </authorList>
    </citation>
    <scope>NUCLEOTIDE SEQUENCE [LARGE SCALE GENOMIC DNA]</scope>
    <source>
        <strain evidence="4 5">DSM 15939</strain>
    </source>
</reference>
<dbReference type="PATRIC" id="fig|294699.3.peg.463"/>
<feature type="domain" description="CAP-associated" evidence="3">
    <location>
        <begin position="140"/>
        <end position="275"/>
    </location>
</feature>
<dbReference type="Pfam" id="PF14504">
    <property type="entry name" value="CAP_assoc_N"/>
    <property type="match status" value="1"/>
</dbReference>
<dbReference type="KEGG" id="aamy:GFC30_470"/>
<dbReference type="InterPro" id="IPR035940">
    <property type="entry name" value="CAP_sf"/>
</dbReference>
<dbReference type="RefSeq" id="WP_066322720.1">
    <property type="nucleotide sequence ID" value="NZ_CP015438.1"/>
</dbReference>
<dbReference type="Pfam" id="PF00188">
    <property type="entry name" value="CAP"/>
    <property type="match status" value="1"/>
</dbReference>
<gene>
    <name evidence="4" type="ORF">GFC30_470</name>
</gene>
<dbReference type="CDD" id="cd05379">
    <property type="entry name" value="CAP_bacterial"/>
    <property type="match status" value="1"/>
</dbReference>
<evidence type="ECO:0000256" key="1">
    <source>
        <dbReference type="SAM" id="SignalP"/>
    </source>
</evidence>
<feature type="signal peptide" evidence="1">
    <location>
        <begin position="1"/>
        <end position="27"/>
    </location>
</feature>
<sequence length="412" mass="46013">MRAVRIGVIAMLLIAGSLAGVFSKAAAAENCATYTGNEKVFWDGAELKPGQIGRLTVMKKTSLIKWNGSTPVVVRTLSPGSFYRIYTFQSSYLGVGGGYYVKRDANVKYETPSKTKLTILACIQQAKQTSAAVSMNGLAIGDSRAKVEAIYGKAKRKTLNDYGLYWEAYDKGNYRDFLMVSYQNARVAAMYTNQPIVKTKTGMTLGATKQQIEAKYGTTLSYIQKGNTQYIIQDDEYDTYLIDGNYVTFFYDKYNNNRLTAVQVVKRDLEETKAGFYGIASAALRTAYEYQIFDLVNAIRLRNHLPLLAWDAKIAGTARKHSEDMAQNGYFNHTNLQGLSPFDRMTRDGISYGVAGENIAYGQFNAIFVHEAWMDSLGHRQNVLYPDFQRLGVGVAFSASGQPYYTQNFYTP</sequence>
<dbReference type="OrthoDB" id="9783944at2"/>
<evidence type="ECO:0000259" key="2">
    <source>
        <dbReference type="Pfam" id="PF00188"/>
    </source>
</evidence>
<dbReference type="PANTHER" id="PTHR31157">
    <property type="entry name" value="SCP DOMAIN-CONTAINING PROTEIN"/>
    <property type="match status" value="1"/>
</dbReference>
<dbReference type="InterPro" id="IPR014044">
    <property type="entry name" value="CAP_dom"/>
</dbReference>
<keyword evidence="1" id="KW-0732">Signal</keyword>
<dbReference type="PANTHER" id="PTHR31157:SF1">
    <property type="entry name" value="SCP DOMAIN-CONTAINING PROTEIN"/>
    <property type="match status" value="1"/>
</dbReference>
<dbReference type="InterPro" id="IPR029410">
    <property type="entry name" value="CAP_assoc"/>
</dbReference>
<evidence type="ECO:0000313" key="5">
    <source>
        <dbReference type="Proteomes" id="UP000076865"/>
    </source>
</evidence>
<feature type="chain" id="PRO_5007813477" description="Cysteine-rich secretory family protein" evidence="1">
    <location>
        <begin position="28"/>
        <end position="412"/>
    </location>
</feature>
<protein>
    <recommendedName>
        <fullName evidence="6">Cysteine-rich secretory family protein</fullName>
    </recommendedName>
</protein>